<protein>
    <recommendedName>
        <fullName evidence="5">DUF3558 domain-containing protein</fullName>
    </recommendedName>
</protein>
<dbReference type="GeneID" id="96299198"/>
<keyword evidence="2" id="KW-0732">Signal</keyword>
<proteinExistence type="predicted"/>
<evidence type="ECO:0000313" key="3">
    <source>
        <dbReference type="EMBL" id="SFJ60624.1"/>
    </source>
</evidence>
<name>A0A1I3SP59_9ACTN</name>
<reference evidence="4" key="1">
    <citation type="submission" date="2016-10" db="EMBL/GenBank/DDBJ databases">
        <authorList>
            <person name="Varghese N."/>
            <person name="Submissions S."/>
        </authorList>
    </citation>
    <scope>NUCLEOTIDE SEQUENCE [LARGE SCALE GENOMIC DNA]</scope>
    <source>
        <strain evidence="4">CGMCC 4.2126</strain>
    </source>
</reference>
<organism evidence="3 4">
    <name type="scientific">Streptosporangium canum</name>
    <dbReference type="NCBI Taxonomy" id="324952"/>
    <lineage>
        <taxon>Bacteria</taxon>
        <taxon>Bacillati</taxon>
        <taxon>Actinomycetota</taxon>
        <taxon>Actinomycetes</taxon>
        <taxon>Streptosporangiales</taxon>
        <taxon>Streptosporangiaceae</taxon>
        <taxon>Streptosporangium</taxon>
    </lineage>
</organism>
<dbReference type="EMBL" id="FOQY01000010">
    <property type="protein sequence ID" value="SFJ60624.1"/>
    <property type="molecule type" value="Genomic_DNA"/>
</dbReference>
<evidence type="ECO:0008006" key="5">
    <source>
        <dbReference type="Google" id="ProtNLM"/>
    </source>
</evidence>
<keyword evidence="4" id="KW-1185">Reference proteome</keyword>
<dbReference type="AlphaFoldDB" id="A0A1I3SP59"/>
<evidence type="ECO:0000256" key="2">
    <source>
        <dbReference type="SAM" id="SignalP"/>
    </source>
</evidence>
<dbReference type="PROSITE" id="PS51257">
    <property type="entry name" value="PROKAR_LIPOPROTEIN"/>
    <property type="match status" value="1"/>
</dbReference>
<dbReference type="Proteomes" id="UP000199111">
    <property type="component" value="Unassembled WGS sequence"/>
</dbReference>
<sequence>MKRTHILAIAVAGALLTGCGSQAGPAAGEGGADGGARAKDTGAQAKDTGGCPLTVAGLSEATSLTWELREKREDHPLETMESVRATACIYTAADEPQEASDPLALRVDVVTGDGIAKVREEFEGNCGEFGGKLLDSAAGDGSVVCKRNGTIVEGLVGGTDRLVNIYLVNAGRATAAKLTPAFDKILAAVDGA</sequence>
<gene>
    <name evidence="3" type="ORF">SAMN05216275_110138</name>
</gene>
<accession>A0A1I3SP59</accession>
<feature type="signal peptide" evidence="2">
    <location>
        <begin position="1"/>
        <end position="23"/>
    </location>
</feature>
<evidence type="ECO:0000256" key="1">
    <source>
        <dbReference type="SAM" id="MobiDB-lite"/>
    </source>
</evidence>
<evidence type="ECO:0000313" key="4">
    <source>
        <dbReference type="Proteomes" id="UP000199111"/>
    </source>
</evidence>
<feature type="chain" id="PRO_5038464193" description="DUF3558 domain-containing protein" evidence="2">
    <location>
        <begin position="24"/>
        <end position="192"/>
    </location>
</feature>
<feature type="region of interest" description="Disordered" evidence="1">
    <location>
        <begin position="24"/>
        <end position="45"/>
    </location>
</feature>
<dbReference type="RefSeq" id="WP_093887990.1">
    <property type="nucleotide sequence ID" value="NZ_FOQY01000010.1"/>
</dbReference>